<evidence type="ECO:0000313" key="6">
    <source>
        <dbReference type="Proteomes" id="UP000015442"/>
    </source>
</evidence>
<dbReference type="EMBL" id="AKWY02000018">
    <property type="protein sequence ID" value="EQA72294.1"/>
    <property type="molecule type" value="Genomic_DNA"/>
</dbReference>
<evidence type="ECO:0000259" key="1">
    <source>
        <dbReference type="PROSITE" id="PS50943"/>
    </source>
</evidence>
<evidence type="ECO:0000313" key="5">
    <source>
        <dbReference type="EMBL" id="EQA72514.1"/>
    </source>
</evidence>
<comment type="caution">
    <text evidence="5">The sequence shown here is derived from an EMBL/GenBank/DDBJ whole genome shotgun (WGS) entry which is preliminary data.</text>
</comment>
<dbReference type="EMBL" id="AKWY02000034">
    <property type="protein sequence ID" value="EQA69558.1"/>
    <property type="molecule type" value="Genomic_DNA"/>
</dbReference>
<name>T0FQL9_9LEPT</name>
<dbReference type="SUPFAM" id="SSF47413">
    <property type="entry name" value="lambda repressor-like DNA-binding domains"/>
    <property type="match status" value="1"/>
</dbReference>
<dbReference type="GeneID" id="23204025"/>
<dbReference type="AlphaFoldDB" id="T0FQL9"/>
<proteinExistence type="predicted"/>
<feature type="domain" description="HTH cro/C1-type" evidence="1">
    <location>
        <begin position="17"/>
        <end position="72"/>
    </location>
</feature>
<dbReference type="Gene3D" id="1.10.260.40">
    <property type="entry name" value="lambda repressor-like DNA-binding domains"/>
    <property type="match status" value="1"/>
</dbReference>
<organism evidence="5 6">
    <name type="scientific">Leptospira noguchii serovar Panama str. CZ214</name>
    <dbReference type="NCBI Taxonomy" id="1001595"/>
    <lineage>
        <taxon>Bacteria</taxon>
        <taxon>Pseudomonadati</taxon>
        <taxon>Spirochaetota</taxon>
        <taxon>Spirochaetia</taxon>
        <taxon>Leptospirales</taxon>
        <taxon>Leptospiraceae</taxon>
        <taxon>Leptospira</taxon>
    </lineage>
</organism>
<dbReference type="RefSeq" id="WP_017213672.1">
    <property type="nucleotide sequence ID" value="NZ_AKWY02000016.1"/>
</dbReference>
<evidence type="ECO:0000313" key="3">
    <source>
        <dbReference type="EMBL" id="EQA70354.1"/>
    </source>
</evidence>
<dbReference type="EMBL" id="AKWY02000031">
    <property type="protein sequence ID" value="EQA70354.1"/>
    <property type="molecule type" value="Genomic_DNA"/>
</dbReference>
<protein>
    <submittedName>
        <fullName evidence="5">DNA-binding helix-turn-helix protein</fullName>
    </submittedName>
</protein>
<gene>
    <name evidence="3" type="ORF">LEP1GSC059_0719</name>
    <name evidence="2" type="ORF">LEP1GSC059_2343</name>
    <name evidence="5" type="ORF">LEP1GSC059_3214</name>
    <name evidence="4" type="ORF">LEP1GSC059_3684</name>
</gene>
<dbReference type="PROSITE" id="PS50943">
    <property type="entry name" value="HTH_CROC1"/>
    <property type="match status" value="1"/>
</dbReference>
<evidence type="ECO:0000313" key="4">
    <source>
        <dbReference type="EMBL" id="EQA72294.1"/>
    </source>
</evidence>
<evidence type="ECO:0000313" key="2">
    <source>
        <dbReference type="EMBL" id="EQA69558.1"/>
    </source>
</evidence>
<dbReference type="CDD" id="cd00093">
    <property type="entry name" value="HTH_XRE"/>
    <property type="match status" value="1"/>
</dbReference>
<dbReference type="InterPro" id="IPR001387">
    <property type="entry name" value="Cro/C1-type_HTH"/>
</dbReference>
<keyword evidence="5" id="KW-0238">DNA-binding</keyword>
<reference evidence="5 6" key="1">
    <citation type="submission" date="2013-05" db="EMBL/GenBank/DDBJ databases">
        <authorList>
            <person name="Harkins D.M."/>
            <person name="Durkin A.S."/>
            <person name="Brinkac L.M."/>
            <person name="Haft D.H."/>
            <person name="Selengut J.D."/>
            <person name="Sanka R."/>
            <person name="DePew J."/>
            <person name="Purushe J."/>
            <person name="Hartskeerl R.A."/>
            <person name="Ahmed A."/>
            <person name="van der Linden H."/>
            <person name="Goris M.G.A."/>
            <person name="Vinetz J.M."/>
            <person name="Sutton G.G."/>
            <person name="Nierman W.C."/>
            <person name="Fouts D.E."/>
        </authorList>
    </citation>
    <scope>NUCLEOTIDE SEQUENCE [LARGE SCALE GENOMIC DNA]</scope>
    <source>
        <strain evidence="5 6">CZ214</strain>
    </source>
</reference>
<dbReference type="EMBL" id="AKWY02000016">
    <property type="protein sequence ID" value="EQA72514.1"/>
    <property type="molecule type" value="Genomic_DNA"/>
</dbReference>
<dbReference type="InterPro" id="IPR010982">
    <property type="entry name" value="Lambda_DNA-bd_dom_sf"/>
</dbReference>
<dbReference type="Proteomes" id="UP000015442">
    <property type="component" value="Unassembled WGS sequence"/>
</dbReference>
<accession>T0FQL9</accession>
<dbReference type="GO" id="GO:0003677">
    <property type="term" value="F:DNA binding"/>
    <property type="evidence" value="ECO:0007669"/>
    <property type="project" value="UniProtKB-KW"/>
</dbReference>
<sequence length="140" mass="16151">MSIKIFTEIGIFLKKQIEKLLQVLNMNQKELADSLELSPGRINDLINERTKDLSAEAIRKLKIKHNVNPLWLLTEVGNMFSDPEVEKGRDDQLNAEFQIIQILRKRPVAKSIVDKILDLNRDLTESESSVIRAILDSWKK</sequence>